<dbReference type="PANTHER" id="PTHR38602:SF1">
    <property type="entry name" value="INNER MEMBRANE PROTEIN"/>
    <property type="match status" value="1"/>
</dbReference>
<dbReference type="RefSeq" id="WP_073579948.1">
    <property type="nucleotide sequence ID" value="NZ_AP024897.1"/>
</dbReference>
<dbReference type="OrthoDB" id="9182237at2"/>
<proteinExistence type="predicted"/>
<keyword evidence="1" id="KW-1133">Transmembrane helix</keyword>
<evidence type="ECO:0000313" key="2">
    <source>
        <dbReference type="EMBL" id="SHO55039.1"/>
    </source>
</evidence>
<reference evidence="3" key="1">
    <citation type="submission" date="2016-12" db="EMBL/GenBank/DDBJ databases">
        <authorList>
            <person name="Rodrigo-Torres L."/>
            <person name="Arahal R.D."/>
            <person name="Lucena T."/>
        </authorList>
    </citation>
    <scope>NUCLEOTIDE SEQUENCE [LARGE SCALE GENOMIC DNA]</scope>
</reference>
<keyword evidence="1" id="KW-0472">Membrane</keyword>
<protein>
    <recommendedName>
        <fullName evidence="4">DUF2065 domain-containing protein</fullName>
    </recommendedName>
</protein>
<evidence type="ECO:0000313" key="3">
    <source>
        <dbReference type="Proteomes" id="UP000184600"/>
    </source>
</evidence>
<evidence type="ECO:0008006" key="4">
    <source>
        <dbReference type="Google" id="ProtNLM"/>
    </source>
</evidence>
<dbReference type="EMBL" id="FRFG01000011">
    <property type="protein sequence ID" value="SHO55039.1"/>
    <property type="molecule type" value="Genomic_DNA"/>
</dbReference>
<dbReference type="InterPro" id="IPR019201">
    <property type="entry name" value="DUF2065"/>
</dbReference>
<accession>A0A1M7YQZ2</accession>
<keyword evidence="1" id="KW-0812">Transmembrane</keyword>
<dbReference type="Pfam" id="PF09838">
    <property type="entry name" value="DUF2065"/>
    <property type="match status" value="1"/>
</dbReference>
<sequence>MSHSFLLAIGLLLIAEGIGPFLAPDGWRRAIAQVSQQPDNILRRIGGCFVVAGLTILYFYFR</sequence>
<name>A0A1M7YQZ2_9VIBR</name>
<dbReference type="Proteomes" id="UP000184600">
    <property type="component" value="Unassembled WGS sequence"/>
</dbReference>
<keyword evidence="3" id="KW-1185">Reference proteome</keyword>
<feature type="transmembrane region" description="Helical" evidence="1">
    <location>
        <begin position="41"/>
        <end position="61"/>
    </location>
</feature>
<gene>
    <name evidence="2" type="ORF">VQ7734_00758</name>
</gene>
<evidence type="ECO:0000256" key="1">
    <source>
        <dbReference type="SAM" id="Phobius"/>
    </source>
</evidence>
<dbReference type="STRING" id="1117707.VQ7734_00758"/>
<dbReference type="AlphaFoldDB" id="A0A1M7YQZ2"/>
<organism evidence="2 3">
    <name type="scientific">Vibrio quintilis</name>
    <dbReference type="NCBI Taxonomy" id="1117707"/>
    <lineage>
        <taxon>Bacteria</taxon>
        <taxon>Pseudomonadati</taxon>
        <taxon>Pseudomonadota</taxon>
        <taxon>Gammaproteobacteria</taxon>
        <taxon>Vibrionales</taxon>
        <taxon>Vibrionaceae</taxon>
        <taxon>Vibrio</taxon>
    </lineage>
</organism>
<dbReference type="PANTHER" id="PTHR38602">
    <property type="entry name" value="INNER MEMBRANE PROTEIN-RELATED"/>
    <property type="match status" value="1"/>
</dbReference>